<reference evidence="4" key="1">
    <citation type="submission" date="2021-01" db="EMBL/GenBank/DDBJ databases">
        <authorList>
            <consortium name="Genoscope - CEA"/>
            <person name="William W."/>
        </authorList>
    </citation>
    <scope>NUCLEOTIDE SEQUENCE</scope>
</reference>
<evidence type="ECO:0000313" key="5">
    <source>
        <dbReference type="Proteomes" id="UP000692954"/>
    </source>
</evidence>
<comment type="caution">
    <text evidence="4">The sequence shown here is derived from an EMBL/GenBank/DDBJ whole genome shotgun (WGS) entry which is preliminary data.</text>
</comment>
<accession>A0A8S1N5Q6</accession>
<sequence length="1158" mass="136701">MRSQDNSKLNISLQIKENSFIKGRKLDSFTNTPLVINSREHPQYGNIIKQEENDIMLANLINRPTKVKNKKKKKKKALNTKLSAPLTKISQEKIEKPTKTKKVLNTSMNKLQKQKKVHTLHNLHTAPLFNWGVNQERLKNYFLNEQMKQRNVQETMLKRINKTDQDIKQRRDQLGISFLNNISLDKFIKRKKLNKSLTPTQKDLKKQKIQINQEEIRKYKEFKQKMIMIAKQESKKKEYERQFKIHQNLQNLNNYIRTRNRSLSVGDTKQRRKNRTTSTYGIIYEDQKENIISDRCQQTKKRKVLLQFKNKQDKFKLVQSSNHESMRLPCSSIYQYMSNSSSANIPNESDPEQDFVNFDNSFYSQKLITLGEEKDEIMSSQRDWDEQDIKEIEEIRSIEQAASKYSEKRQKSQTDEQAAIKIQKVWRRYKTRQILSYYQDYFKKEEEQAEFNLNDLHQSQIQELIKMGYIKVDSKGKIQLIEQDQSEKSSKSSKTSIQNQKQKLKIQKDDVSQVQKQIFDAHAYQDYIEGFSDSIDSEGKISTEKKQFLSAISEQQEMENCRESTEKNSLILMNQQITFKKKKRLSIDVDEIEKEYQNQQQVDIGEIRCAIGSESLIKSLSQEDQTFNQEKSIFEQSSFQDFVQLKFKELMSRDKMDELIAMREKVLEERLKQQSKTINEAYQNKQISPKTYDQQNRKLEKWVTKQRKDLEKKKNEIIKGQQSTYDTVMKTQRDLLFMKQISQSNSQSYIKIIDSFSQESVLYSEQSLRNSIIDIQNQNLQQLQQQLPQKTSLLSEEDLSKSQNFDDEVIFQNNSSPSNQQFADYEPEPFNLQQFAQSQVLRVSDIVRDQSKISEKQAESYSILISNMLIVQEIQLLCQELGRHNIDIFELIAKAQINRPSSQLQTSYDTNQPKGFKTGIPQIKSYLTHLTEFMLYNFKDEVLTKINVPLGPSSKDMLRFLHPVSDSTIISDEESNQNENYLQNIIMTAELFETFERFLINEQILKSQTSQLLELEHIHNKAIFDALNEALDYYRPYGMAGQPYVWKCDAARLQFRKKSLDEMPNIIKSSLDKVLEWCHYLVGFLIDKEDCPYPKMLMFDQECLAQIKEDRMIRMLSAEVQENEDRWISYDEEYTVVAIDLSDLIFDHLLEELLQDIH</sequence>
<evidence type="ECO:0000256" key="1">
    <source>
        <dbReference type="SAM" id="Coils"/>
    </source>
</evidence>
<dbReference type="Pfam" id="PF14309">
    <property type="entry name" value="DUF4378"/>
    <property type="match status" value="1"/>
</dbReference>
<feature type="domain" description="DUF4378" evidence="3">
    <location>
        <begin position="981"/>
        <end position="1152"/>
    </location>
</feature>
<organism evidence="4 5">
    <name type="scientific">Paramecium sonneborni</name>
    <dbReference type="NCBI Taxonomy" id="65129"/>
    <lineage>
        <taxon>Eukaryota</taxon>
        <taxon>Sar</taxon>
        <taxon>Alveolata</taxon>
        <taxon>Ciliophora</taxon>
        <taxon>Intramacronucleata</taxon>
        <taxon>Oligohymenophorea</taxon>
        <taxon>Peniculida</taxon>
        <taxon>Parameciidae</taxon>
        <taxon>Paramecium</taxon>
    </lineage>
</organism>
<keyword evidence="5" id="KW-1185">Reference proteome</keyword>
<proteinExistence type="predicted"/>
<feature type="region of interest" description="Disordered" evidence="2">
    <location>
        <begin position="483"/>
        <end position="502"/>
    </location>
</feature>
<dbReference type="PROSITE" id="PS50096">
    <property type="entry name" value="IQ"/>
    <property type="match status" value="1"/>
</dbReference>
<dbReference type="Proteomes" id="UP000692954">
    <property type="component" value="Unassembled WGS sequence"/>
</dbReference>
<keyword evidence="1" id="KW-0175">Coiled coil</keyword>
<dbReference type="EMBL" id="CAJJDN010000048">
    <property type="protein sequence ID" value="CAD8085451.1"/>
    <property type="molecule type" value="Genomic_DNA"/>
</dbReference>
<evidence type="ECO:0000256" key="2">
    <source>
        <dbReference type="SAM" id="MobiDB-lite"/>
    </source>
</evidence>
<name>A0A8S1N5Q6_9CILI</name>
<dbReference type="OrthoDB" id="303744at2759"/>
<feature type="coiled-coil region" evidence="1">
    <location>
        <begin position="222"/>
        <end position="249"/>
    </location>
</feature>
<evidence type="ECO:0000259" key="3">
    <source>
        <dbReference type="Pfam" id="PF14309"/>
    </source>
</evidence>
<dbReference type="InterPro" id="IPR000048">
    <property type="entry name" value="IQ_motif_EF-hand-BS"/>
</dbReference>
<dbReference type="AlphaFoldDB" id="A0A8S1N5Q6"/>
<dbReference type="Pfam" id="PF00612">
    <property type="entry name" value="IQ"/>
    <property type="match status" value="1"/>
</dbReference>
<dbReference type="CDD" id="cd23767">
    <property type="entry name" value="IQCD"/>
    <property type="match status" value="1"/>
</dbReference>
<protein>
    <recommendedName>
        <fullName evidence="3">DUF4378 domain-containing protein</fullName>
    </recommendedName>
</protein>
<dbReference type="InterPro" id="IPR025486">
    <property type="entry name" value="DUF4378"/>
</dbReference>
<evidence type="ECO:0000313" key="4">
    <source>
        <dbReference type="EMBL" id="CAD8085451.1"/>
    </source>
</evidence>
<feature type="compositionally biased region" description="Low complexity" evidence="2">
    <location>
        <begin position="492"/>
        <end position="501"/>
    </location>
</feature>
<gene>
    <name evidence="4" type="ORF">PSON_ATCC_30995.1.T0480164</name>
</gene>